<keyword evidence="3" id="KW-1185">Reference proteome</keyword>
<sequence>MAVPRALRGGLGRLQAESVLDVVGELEVAPTGVAADEPALLQGDHRGWVERPRPSGAGAPGERE</sequence>
<evidence type="ECO:0000256" key="1">
    <source>
        <dbReference type="SAM" id="MobiDB-lite"/>
    </source>
</evidence>
<evidence type="ECO:0000313" key="2">
    <source>
        <dbReference type="EMBL" id="GEL20992.1"/>
    </source>
</evidence>
<gene>
    <name evidence="2" type="ORF">PA7_48290</name>
</gene>
<name>A0A511D892_9PSEU</name>
<dbReference type="STRING" id="1123024.GCA_000423625_05000"/>
<proteinExistence type="predicted"/>
<dbReference type="EMBL" id="BJVI01000130">
    <property type="protein sequence ID" value="GEL20992.1"/>
    <property type="molecule type" value="Genomic_DNA"/>
</dbReference>
<accession>A0A511D892</accession>
<comment type="caution">
    <text evidence="2">The sequence shown here is derived from an EMBL/GenBank/DDBJ whole genome shotgun (WGS) entry which is preliminary data.</text>
</comment>
<reference evidence="2 3" key="1">
    <citation type="submission" date="2019-07" db="EMBL/GenBank/DDBJ databases">
        <title>Whole genome shotgun sequence of Pseudonocardia asaccharolytica NBRC 16224.</title>
        <authorList>
            <person name="Hosoyama A."/>
            <person name="Uohara A."/>
            <person name="Ohji S."/>
            <person name="Ichikawa N."/>
        </authorList>
    </citation>
    <scope>NUCLEOTIDE SEQUENCE [LARGE SCALE GENOMIC DNA]</scope>
    <source>
        <strain evidence="2 3">NBRC 16224</strain>
    </source>
</reference>
<organism evidence="2 3">
    <name type="scientific">Pseudonocardia asaccharolytica DSM 44247 = NBRC 16224</name>
    <dbReference type="NCBI Taxonomy" id="1123024"/>
    <lineage>
        <taxon>Bacteria</taxon>
        <taxon>Bacillati</taxon>
        <taxon>Actinomycetota</taxon>
        <taxon>Actinomycetes</taxon>
        <taxon>Pseudonocardiales</taxon>
        <taxon>Pseudonocardiaceae</taxon>
        <taxon>Pseudonocardia</taxon>
    </lineage>
</organism>
<feature type="compositionally biased region" description="Basic and acidic residues" evidence="1">
    <location>
        <begin position="43"/>
        <end position="53"/>
    </location>
</feature>
<evidence type="ECO:0000313" key="3">
    <source>
        <dbReference type="Proteomes" id="UP000321328"/>
    </source>
</evidence>
<dbReference type="Proteomes" id="UP000321328">
    <property type="component" value="Unassembled WGS sequence"/>
</dbReference>
<protein>
    <submittedName>
        <fullName evidence="2">Uncharacterized protein</fullName>
    </submittedName>
</protein>
<feature type="region of interest" description="Disordered" evidence="1">
    <location>
        <begin position="32"/>
        <end position="64"/>
    </location>
</feature>
<dbReference type="RefSeq" id="WP_147201363.1">
    <property type="nucleotide sequence ID" value="NZ_AUII01000060.1"/>
</dbReference>
<dbReference type="AlphaFoldDB" id="A0A511D892"/>